<comment type="caution">
    <text evidence="2">The sequence shown here is derived from an EMBL/GenBank/DDBJ whole genome shotgun (WGS) entry which is preliminary data.</text>
</comment>
<feature type="signal peptide" evidence="1">
    <location>
        <begin position="1"/>
        <end position="17"/>
    </location>
</feature>
<feature type="chain" id="PRO_5043573294" evidence="1">
    <location>
        <begin position="18"/>
        <end position="174"/>
    </location>
</feature>
<accession>A0AAV2STW5</accession>
<sequence length="174" mass="19722">MWFYTLIFFLLLSNSNGQDLESQQIVEKLAVIMEARLSVLDIRLDNIASMFETRLNNIERTLEVIKINQEPSNDHIIQKLEDLEMATGEKHSEIKNQVIGIEHSLGSVQVEIAAIKTITQTIELEAEDLGNMSNKSQILQKDTVQSVEDMKIKVTSFEDNFITALNKTSALLNN</sequence>
<dbReference type="EMBL" id="CAXKWB010152550">
    <property type="protein sequence ID" value="CAL4248420.1"/>
    <property type="molecule type" value="Genomic_DNA"/>
</dbReference>
<gene>
    <name evidence="2" type="ORF">MNOR_LOCUS41432</name>
</gene>
<evidence type="ECO:0000313" key="3">
    <source>
        <dbReference type="Proteomes" id="UP001497623"/>
    </source>
</evidence>
<organism evidence="2 3">
    <name type="scientific">Meganyctiphanes norvegica</name>
    <name type="common">Northern krill</name>
    <name type="synonym">Thysanopoda norvegica</name>
    <dbReference type="NCBI Taxonomy" id="48144"/>
    <lineage>
        <taxon>Eukaryota</taxon>
        <taxon>Metazoa</taxon>
        <taxon>Ecdysozoa</taxon>
        <taxon>Arthropoda</taxon>
        <taxon>Crustacea</taxon>
        <taxon>Multicrustacea</taxon>
        <taxon>Malacostraca</taxon>
        <taxon>Eumalacostraca</taxon>
        <taxon>Eucarida</taxon>
        <taxon>Euphausiacea</taxon>
        <taxon>Euphausiidae</taxon>
        <taxon>Meganyctiphanes</taxon>
    </lineage>
</organism>
<keyword evidence="1" id="KW-0732">Signal</keyword>
<keyword evidence="3" id="KW-1185">Reference proteome</keyword>
<protein>
    <submittedName>
        <fullName evidence="2">Uncharacterized protein</fullName>
    </submittedName>
</protein>
<dbReference type="Proteomes" id="UP001497623">
    <property type="component" value="Unassembled WGS sequence"/>
</dbReference>
<dbReference type="AlphaFoldDB" id="A0AAV2STW5"/>
<evidence type="ECO:0000256" key="1">
    <source>
        <dbReference type="SAM" id="SignalP"/>
    </source>
</evidence>
<reference evidence="2 3" key="1">
    <citation type="submission" date="2024-05" db="EMBL/GenBank/DDBJ databases">
        <authorList>
            <person name="Wallberg A."/>
        </authorList>
    </citation>
    <scope>NUCLEOTIDE SEQUENCE [LARGE SCALE GENOMIC DNA]</scope>
</reference>
<proteinExistence type="predicted"/>
<evidence type="ECO:0000313" key="2">
    <source>
        <dbReference type="EMBL" id="CAL4248420.1"/>
    </source>
</evidence>
<name>A0AAV2STW5_MEGNR</name>
<feature type="non-terminal residue" evidence="2">
    <location>
        <position position="174"/>
    </location>
</feature>